<evidence type="ECO:0000256" key="1">
    <source>
        <dbReference type="SAM" id="MobiDB-lite"/>
    </source>
</evidence>
<evidence type="ECO:0000313" key="3">
    <source>
        <dbReference type="Proteomes" id="UP000242474"/>
    </source>
</evidence>
<accession>A0A2G5B0S2</accession>
<reference evidence="2 3" key="1">
    <citation type="journal article" date="2015" name="Genome Biol. Evol.">
        <title>Phylogenomic analyses indicate that early fungi evolved digesting cell walls of algal ancestors of land plants.</title>
        <authorList>
            <person name="Chang Y."/>
            <person name="Wang S."/>
            <person name="Sekimoto S."/>
            <person name="Aerts A.L."/>
            <person name="Choi C."/>
            <person name="Clum A."/>
            <person name="LaButti K.M."/>
            <person name="Lindquist E.A."/>
            <person name="Yee Ngan C."/>
            <person name="Ohm R.A."/>
            <person name="Salamov A.A."/>
            <person name="Grigoriev I.V."/>
            <person name="Spatafora J.W."/>
            <person name="Berbee M.L."/>
        </authorList>
    </citation>
    <scope>NUCLEOTIDE SEQUENCE [LARGE SCALE GENOMIC DNA]</scope>
    <source>
        <strain evidence="2 3">NRRL 1564</strain>
    </source>
</reference>
<evidence type="ECO:0000313" key="2">
    <source>
        <dbReference type="EMBL" id="PIA12609.1"/>
    </source>
</evidence>
<dbReference type="EMBL" id="KZ303627">
    <property type="protein sequence ID" value="PIA12609.1"/>
    <property type="molecule type" value="Genomic_DNA"/>
</dbReference>
<dbReference type="AlphaFoldDB" id="A0A2G5B0S2"/>
<sequence length="389" mass="44834">MCNYVFVPTPQQRARGVEPKKCQYKPKQEWCGYHNPNRKNNKLEPNISPKKKNINPLILTASDKKSDNDDVRELQDATDITKNMSIDKEEQEPENKSKQLSFSFDVGEGSDRKRGTSSMNTKNIGNDAIFTFDQPLSKQDVIIQEINKIKTLFMPTKDTKISKKGNKYERITDHDLDLFFFEDMFEQVIGNIDDSFSVIKNKLSNTEKEQGKILNEIKNMFSAVQISEGNLQKTSMDLFAKQKDMFDEVKDMLSAQQKALSLQCKDMFCEAKHSILCEAKDMLDSTKKEILLETKMMIKEEIKETKFDTSSFDPSDFSVEKTGRKLSEARITGIPRTKSFTEIKQIKNNEINRTRSKSMSISIKSLLSDQTYVQKIYDSSLKNSKNDRF</sequence>
<feature type="compositionally biased region" description="Basic and acidic residues" evidence="1">
    <location>
        <begin position="85"/>
        <end position="97"/>
    </location>
</feature>
<feature type="compositionally biased region" description="Basic and acidic residues" evidence="1">
    <location>
        <begin position="62"/>
        <end position="75"/>
    </location>
</feature>
<gene>
    <name evidence="2" type="ORF">COEREDRAFT_100017</name>
</gene>
<dbReference type="Proteomes" id="UP000242474">
    <property type="component" value="Unassembled WGS sequence"/>
</dbReference>
<keyword evidence="3" id="KW-1185">Reference proteome</keyword>
<name>A0A2G5B0S2_COERN</name>
<organism evidence="2 3">
    <name type="scientific">Coemansia reversa (strain ATCC 12441 / NRRL 1564)</name>
    <dbReference type="NCBI Taxonomy" id="763665"/>
    <lineage>
        <taxon>Eukaryota</taxon>
        <taxon>Fungi</taxon>
        <taxon>Fungi incertae sedis</taxon>
        <taxon>Zoopagomycota</taxon>
        <taxon>Kickxellomycotina</taxon>
        <taxon>Kickxellomycetes</taxon>
        <taxon>Kickxellales</taxon>
        <taxon>Kickxellaceae</taxon>
        <taxon>Coemansia</taxon>
    </lineage>
</organism>
<protein>
    <submittedName>
        <fullName evidence="2">Uncharacterized protein</fullName>
    </submittedName>
</protein>
<feature type="region of interest" description="Disordered" evidence="1">
    <location>
        <begin position="58"/>
        <end position="120"/>
    </location>
</feature>
<proteinExistence type="predicted"/>